<evidence type="ECO:0000313" key="2">
    <source>
        <dbReference type="Proteomes" id="UP001596435"/>
    </source>
</evidence>
<keyword evidence="2" id="KW-1185">Reference proteome</keyword>
<gene>
    <name evidence="1" type="ORF">ACFQMG_22045</name>
</gene>
<comment type="caution">
    <text evidence="1">The sequence shown here is derived from an EMBL/GenBank/DDBJ whole genome shotgun (WGS) entry which is preliminary data.</text>
</comment>
<reference evidence="2" key="1">
    <citation type="journal article" date="2019" name="Int. J. Syst. Evol. Microbiol.">
        <title>The Global Catalogue of Microorganisms (GCM) 10K type strain sequencing project: providing services to taxonomists for standard genome sequencing and annotation.</title>
        <authorList>
            <consortium name="The Broad Institute Genomics Platform"/>
            <consortium name="The Broad Institute Genome Sequencing Center for Infectious Disease"/>
            <person name="Wu L."/>
            <person name="Ma J."/>
        </authorList>
    </citation>
    <scope>NUCLEOTIDE SEQUENCE [LARGE SCALE GENOMIC DNA]</scope>
    <source>
        <strain evidence="2">CGMCC 1.12859</strain>
    </source>
</reference>
<sequence>MYQFRRDVTRQKSPPNLLDVTGAHGLAQAAGIASFWIRKGIADRVEVLNRQRLVLAISRFDVRVLDEPHGRNTYQVRTLDQQHALICLGHAAQLRDALVVADEQLLSRSAAAVVEIRRSSSIIALLTRADLGWMWPGRGVRTCTGDASAGLTAPS</sequence>
<evidence type="ECO:0000313" key="1">
    <source>
        <dbReference type="EMBL" id="MFC7182232.1"/>
    </source>
</evidence>
<protein>
    <submittedName>
        <fullName evidence="1">Uncharacterized protein</fullName>
    </submittedName>
</protein>
<dbReference type="EMBL" id="JBHTAJ010000043">
    <property type="protein sequence ID" value="MFC7182232.1"/>
    <property type="molecule type" value="Genomic_DNA"/>
</dbReference>
<dbReference type="Proteomes" id="UP001596435">
    <property type="component" value="Unassembled WGS sequence"/>
</dbReference>
<dbReference type="RefSeq" id="WP_380231782.1">
    <property type="nucleotide sequence ID" value="NZ_JBHSVH010000002.1"/>
</dbReference>
<accession>A0ABW2G1F7</accession>
<organism evidence="1 2">
    <name type="scientific">Kitasatospora paranensis</name>
    <dbReference type="NCBI Taxonomy" id="258053"/>
    <lineage>
        <taxon>Bacteria</taxon>
        <taxon>Bacillati</taxon>
        <taxon>Actinomycetota</taxon>
        <taxon>Actinomycetes</taxon>
        <taxon>Kitasatosporales</taxon>
        <taxon>Streptomycetaceae</taxon>
        <taxon>Kitasatospora</taxon>
    </lineage>
</organism>
<proteinExistence type="predicted"/>
<name>A0ABW2G1F7_9ACTN</name>